<name>A0AAD5FWM3_9ASCO</name>
<evidence type="ECO:0000256" key="4">
    <source>
        <dbReference type="SAM" id="MobiDB-lite"/>
    </source>
</evidence>
<comment type="similarity">
    <text evidence="2">Belongs to the SAS10 family.</text>
</comment>
<comment type="caution">
    <text evidence="6">The sequence shown here is derived from an EMBL/GenBank/DDBJ whole genome shotgun (WGS) entry which is preliminary data.</text>
</comment>
<keyword evidence="3" id="KW-0539">Nucleus</keyword>
<dbReference type="PANTHER" id="PTHR13237:SF8">
    <property type="entry name" value="SOMETHING ABOUT SILENCING PROTEIN 10"/>
    <property type="match status" value="1"/>
</dbReference>
<reference evidence="6 7" key="1">
    <citation type="journal article" date="2022" name="DNA Res.">
        <title>Genome analysis of five recently described species of the CUG-Ser clade uncovers Candida theae as a new hybrid lineage with pathogenic potential in the Candida parapsilosis species complex.</title>
        <authorList>
            <person name="Mixao V."/>
            <person name="Del Olmo V."/>
            <person name="Hegedusova E."/>
            <person name="Saus E."/>
            <person name="Pryszcz L."/>
            <person name="Cillingova A."/>
            <person name="Nosek J."/>
            <person name="Gabaldon T."/>
        </authorList>
    </citation>
    <scope>NUCLEOTIDE SEQUENCE [LARGE SCALE GENOMIC DNA]</scope>
    <source>
        <strain evidence="6 7">CBS 12239</strain>
    </source>
</reference>
<dbReference type="RefSeq" id="XP_051606752.1">
    <property type="nucleotide sequence ID" value="XM_051754393.1"/>
</dbReference>
<accession>A0AAD5FWM3</accession>
<feature type="compositionally biased region" description="Acidic residues" evidence="4">
    <location>
        <begin position="285"/>
        <end position="317"/>
    </location>
</feature>
<feature type="compositionally biased region" description="Basic and acidic residues" evidence="4">
    <location>
        <begin position="269"/>
        <end position="279"/>
    </location>
</feature>
<evidence type="ECO:0000256" key="2">
    <source>
        <dbReference type="ARBA" id="ARBA00010979"/>
    </source>
</evidence>
<sequence length="556" mass="63874">MARQARNTTEDNSDLDEVDAFNANRSKILLDQAGEYGQDRDSEDEDSQEEVLGSASDEDSEEDHDEAEESGDEEGEAEAEAEEVDEEKGWGGRQNYYGGDDGSDDEDSKQMTEEALRQQRKHLQDLEMDDYVDDEILEDWQKKADTFDTKDGAVSQVVIDTSTNLEGLDDTERLKLLKQSFPEFIPLMRELEELRPKLDELKSLDENVCTTIKVGALSGYLASITSYMAIFLDNLRSGEGFVSMKDHPVMESILSSREVWRQANELPLEVKEESEEITKEISSSDIDEDDFVDAREEQEDSQSVDEQDEEEEDEQEEVPEKSQTIDIHKQRTIKRAPKSTGDDFTEADIDDVDMEDKTRRKKTLRFYTAKIDKAAAQREKYTSGDMDVPYKERLYERQQKLIEEARKRGLDKKDINDDETVNDGDDDYENRVWNEDGNEYYDTLKQNKALKSENRKLAHAAAVKAAKEGKLAELQEEIGQDGKRAINYQILKNKGLTPHRKKEYRNSRVKKRKQYETAKKKLKSVRQVYDSEKSRGPYEGEKTGIKKGLSRSVKLV</sequence>
<dbReference type="Proteomes" id="UP001204833">
    <property type="component" value="Unassembled WGS sequence"/>
</dbReference>
<feature type="region of interest" description="Disordered" evidence="4">
    <location>
        <begin position="498"/>
        <end position="556"/>
    </location>
</feature>
<feature type="compositionally biased region" description="Acidic residues" evidence="4">
    <location>
        <begin position="56"/>
        <end position="86"/>
    </location>
</feature>
<evidence type="ECO:0000256" key="1">
    <source>
        <dbReference type="ARBA" id="ARBA00004123"/>
    </source>
</evidence>
<dbReference type="GeneID" id="76152884"/>
<gene>
    <name evidence="6" type="ORF">KGF57_004840</name>
</gene>
<dbReference type="AlphaFoldDB" id="A0AAD5FWM3"/>
<proteinExistence type="inferred from homology"/>
<dbReference type="GO" id="GO:0032040">
    <property type="term" value="C:small-subunit processome"/>
    <property type="evidence" value="ECO:0007669"/>
    <property type="project" value="TreeGrafter"/>
</dbReference>
<feature type="region of interest" description="Disordered" evidence="4">
    <location>
        <begin position="269"/>
        <end position="346"/>
    </location>
</feature>
<evidence type="ECO:0000256" key="3">
    <source>
        <dbReference type="ARBA" id="ARBA00023242"/>
    </source>
</evidence>
<dbReference type="EMBL" id="JAIHNG010000164">
    <property type="protein sequence ID" value="KAI5949242.1"/>
    <property type="molecule type" value="Genomic_DNA"/>
</dbReference>
<feature type="domain" description="Sas10 C-terminal" evidence="5">
    <location>
        <begin position="481"/>
        <end position="555"/>
    </location>
</feature>
<keyword evidence="7" id="KW-1185">Reference proteome</keyword>
<evidence type="ECO:0000313" key="7">
    <source>
        <dbReference type="Proteomes" id="UP001204833"/>
    </source>
</evidence>
<evidence type="ECO:0000259" key="5">
    <source>
        <dbReference type="Pfam" id="PF09368"/>
    </source>
</evidence>
<organism evidence="6 7">
    <name type="scientific">Candida theae</name>
    <dbReference type="NCBI Taxonomy" id="1198502"/>
    <lineage>
        <taxon>Eukaryota</taxon>
        <taxon>Fungi</taxon>
        <taxon>Dikarya</taxon>
        <taxon>Ascomycota</taxon>
        <taxon>Saccharomycotina</taxon>
        <taxon>Pichiomycetes</taxon>
        <taxon>Debaryomycetaceae</taxon>
        <taxon>Candida/Lodderomyces clade</taxon>
        <taxon>Candida</taxon>
    </lineage>
</organism>
<dbReference type="InterPro" id="IPR018972">
    <property type="entry name" value="Sas10_C_dom"/>
</dbReference>
<feature type="compositionally biased region" description="Basic and acidic residues" evidence="4">
    <location>
        <begin position="529"/>
        <end position="544"/>
    </location>
</feature>
<dbReference type="Pfam" id="PF09368">
    <property type="entry name" value="Sas10"/>
    <property type="match status" value="1"/>
</dbReference>
<protein>
    <submittedName>
        <fullName evidence="6">SAS10</fullName>
    </submittedName>
</protein>
<evidence type="ECO:0000313" key="6">
    <source>
        <dbReference type="EMBL" id="KAI5949242.1"/>
    </source>
</evidence>
<dbReference type="GO" id="GO:0000462">
    <property type="term" value="P:maturation of SSU-rRNA from tricistronic rRNA transcript (SSU-rRNA, 5.8S rRNA, LSU-rRNA)"/>
    <property type="evidence" value="ECO:0007669"/>
    <property type="project" value="TreeGrafter"/>
</dbReference>
<dbReference type="PANTHER" id="PTHR13237">
    <property type="entry name" value="SOMETHING ABOUT SILENCING PROTEIN 10-RELATED"/>
    <property type="match status" value="1"/>
</dbReference>
<comment type="subcellular location">
    <subcellularLocation>
        <location evidence="1">Nucleus</location>
    </subcellularLocation>
</comment>
<feature type="compositionally biased region" description="Basic residues" evidence="4">
    <location>
        <begin position="498"/>
        <end position="513"/>
    </location>
</feature>
<feature type="region of interest" description="Disordered" evidence="4">
    <location>
        <begin position="29"/>
        <end position="115"/>
    </location>
</feature>